<dbReference type="PROSITE" id="PS51462">
    <property type="entry name" value="NUDIX"/>
    <property type="match status" value="1"/>
</dbReference>
<feature type="domain" description="Nudix hydrolase" evidence="4">
    <location>
        <begin position="1"/>
        <end position="81"/>
    </location>
</feature>
<dbReference type="Pfam" id="PF00293">
    <property type="entry name" value="NUDIX"/>
    <property type="match status" value="1"/>
</dbReference>
<gene>
    <name evidence="5" type="ORF">J2Z66_001210</name>
</gene>
<reference evidence="5 6" key="1">
    <citation type="submission" date="2021-03" db="EMBL/GenBank/DDBJ databases">
        <title>Genomic Encyclopedia of Type Strains, Phase IV (KMG-IV): sequencing the most valuable type-strain genomes for metagenomic binning, comparative biology and taxonomic classification.</title>
        <authorList>
            <person name="Goeker M."/>
        </authorList>
    </citation>
    <scope>NUCLEOTIDE SEQUENCE [LARGE SCALE GENOMIC DNA]</scope>
    <source>
        <strain evidence="5 6">DSM 26048</strain>
    </source>
</reference>
<evidence type="ECO:0000313" key="6">
    <source>
        <dbReference type="Proteomes" id="UP001519287"/>
    </source>
</evidence>
<dbReference type="Gene3D" id="3.90.79.10">
    <property type="entry name" value="Nucleoside Triphosphate Pyrophosphohydrolase"/>
    <property type="match status" value="1"/>
</dbReference>
<proteinExistence type="inferred from homology"/>
<accession>A0ABS4IPY3</accession>
<keyword evidence="6" id="KW-1185">Reference proteome</keyword>
<dbReference type="InterPro" id="IPR020084">
    <property type="entry name" value="NUDIX_hydrolase_CS"/>
</dbReference>
<keyword evidence="2 3" id="KW-0378">Hydrolase</keyword>
<comment type="similarity">
    <text evidence="3">Belongs to the Nudix hydrolase family.</text>
</comment>
<dbReference type="CDD" id="cd02883">
    <property type="entry name" value="NUDIX_Hydrolase"/>
    <property type="match status" value="1"/>
</dbReference>
<name>A0ABS4IPY3_9BACL</name>
<dbReference type="InterPro" id="IPR015797">
    <property type="entry name" value="NUDIX_hydrolase-like_dom_sf"/>
</dbReference>
<dbReference type="PANTHER" id="PTHR43046">
    <property type="entry name" value="GDP-MANNOSE MANNOSYL HYDROLASE"/>
    <property type="match status" value="1"/>
</dbReference>
<protein>
    <submittedName>
        <fullName evidence="5">ADP-ribose pyrophosphatase YjhB (NUDIX family)</fullName>
    </submittedName>
</protein>
<comment type="caution">
    <text evidence="5">The sequence shown here is derived from an EMBL/GenBank/DDBJ whole genome shotgun (WGS) entry which is preliminary data.</text>
</comment>
<comment type="cofactor">
    <cofactor evidence="1">
        <name>Mg(2+)</name>
        <dbReference type="ChEBI" id="CHEBI:18420"/>
    </cofactor>
</comment>
<evidence type="ECO:0000256" key="2">
    <source>
        <dbReference type="ARBA" id="ARBA00022801"/>
    </source>
</evidence>
<dbReference type="PANTHER" id="PTHR43046:SF2">
    <property type="entry name" value="8-OXO-DGTP DIPHOSPHATASE-RELATED"/>
    <property type="match status" value="1"/>
</dbReference>
<sequence length="81" mass="9195">MWVGSAAVCVNDKKQILMIQGKDLVEWAVPSGGLEENESLEDCCVREVKEETGYDVQIIKNSSLRKEKQWEELIIKPTISK</sequence>
<dbReference type="InterPro" id="IPR000086">
    <property type="entry name" value="NUDIX_hydrolase_dom"/>
</dbReference>
<dbReference type="InterPro" id="IPR020476">
    <property type="entry name" value="Nudix_hydrolase"/>
</dbReference>
<evidence type="ECO:0000256" key="1">
    <source>
        <dbReference type="ARBA" id="ARBA00001946"/>
    </source>
</evidence>
<dbReference type="EMBL" id="JAGGLB010000003">
    <property type="protein sequence ID" value="MBP1989612.1"/>
    <property type="molecule type" value="Genomic_DNA"/>
</dbReference>
<dbReference type="Proteomes" id="UP001519287">
    <property type="component" value="Unassembled WGS sequence"/>
</dbReference>
<dbReference type="PROSITE" id="PS00893">
    <property type="entry name" value="NUDIX_BOX"/>
    <property type="match status" value="1"/>
</dbReference>
<dbReference type="SUPFAM" id="SSF55811">
    <property type="entry name" value="Nudix"/>
    <property type="match status" value="1"/>
</dbReference>
<evidence type="ECO:0000256" key="3">
    <source>
        <dbReference type="RuleBase" id="RU003476"/>
    </source>
</evidence>
<evidence type="ECO:0000313" key="5">
    <source>
        <dbReference type="EMBL" id="MBP1989612.1"/>
    </source>
</evidence>
<evidence type="ECO:0000259" key="4">
    <source>
        <dbReference type="PROSITE" id="PS51462"/>
    </source>
</evidence>
<organism evidence="5 6">
    <name type="scientific">Paenibacillus eucommiae</name>
    <dbReference type="NCBI Taxonomy" id="1355755"/>
    <lineage>
        <taxon>Bacteria</taxon>
        <taxon>Bacillati</taxon>
        <taxon>Bacillota</taxon>
        <taxon>Bacilli</taxon>
        <taxon>Bacillales</taxon>
        <taxon>Paenibacillaceae</taxon>
        <taxon>Paenibacillus</taxon>
    </lineage>
</organism>
<dbReference type="PRINTS" id="PR00502">
    <property type="entry name" value="NUDIXFAMILY"/>
</dbReference>